<keyword evidence="3" id="KW-1003">Cell membrane</keyword>
<evidence type="ECO:0000256" key="10">
    <source>
        <dbReference type="ARBA" id="ARBA00075703"/>
    </source>
</evidence>
<dbReference type="GO" id="GO:0005886">
    <property type="term" value="C:plasma membrane"/>
    <property type="evidence" value="ECO:0007669"/>
    <property type="project" value="UniProtKB-SubCell"/>
</dbReference>
<evidence type="ECO:0000256" key="9">
    <source>
        <dbReference type="ARBA" id="ARBA00069293"/>
    </source>
</evidence>
<sequence length="243" mass="27247">MREKQLIIKFNRLSGVDDSGILEKVLGMQKEKLSALMDGETLDSELLNELSHSPEMQETWESYHLIRDTLRGDTGEVLHFDISARVMAAIENEPVRQTTPLIPEAQPAPHQWQKMPFWHKVRPWASQLTQMGVAACVSLAVIVGVQHYNTQSETNQQPEAPVFNTLPMMGKASPVSLGVPADASASGGQQQQVQEQRRRINAMLQDYELQRRLHSEQLQFEQAQTQQAAVQVPGNQTLGTQSQ</sequence>
<dbReference type="InterPro" id="IPR005573">
    <property type="entry name" value="Anti-sigma_E_RseA_C"/>
</dbReference>
<dbReference type="InterPro" id="IPR052383">
    <property type="entry name" value="Anti-sigma-E_RseA-like"/>
</dbReference>
<proteinExistence type="inferred from homology"/>
<dbReference type="PANTHER" id="PTHR38104">
    <property type="match status" value="1"/>
</dbReference>
<dbReference type="KEGG" id="eec:EcWSU1_03386"/>
<evidence type="ECO:0000259" key="15">
    <source>
        <dbReference type="Pfam" id="PF03873"/>
    </source>
</evidence>
<dbReference type="eggNOG" id="COG3073">
    <property type="taxonomic scope" value="Bacteria"/>
</dbReference>
<dbReference type="Gene3D" id="1.10.10.880">
    <property type="entry name" value="Anti sigma-E protein RseA, N-terminal domain"/>
    <property type="match status" value="1"/>
</dbReference>
<dbReference type="CDD" id="cd16328">
    <property type="entry name" value="RseA_N"/>
    <property type="match status" value="1"/>
</dbReference>
<feature type="compositionally biased region" description="Polar residues" evidence="13">
    <location>
        <begin position="233"/>
        <end position="243"/>
    </location>
</feature>
<dbReference type="InterPro" id="IPR036147">
    <property type="entry name" value="Anti-sigma_E_RseA_N_sf"/>
</dbReference>
<evidence type="ECO:0000259" key="14">
    <source>
        <dbReference type="Pfam" id="PF03872"/>
    </source>
</evidence>
<dbReference type="FunFam" id="1.20.5.3960:FF:000001">
    <property type="entry name" value="Anti-sigma-E factor RseA"/>
    <property type="match status" value="1"/>
</dbReference>
<evidence type="ECO:0000256" key="7">
    <source>
        <dbReference type="ARBA" id="ARBA00022989"/>
    </source>
</evidence>
<comment type="similarity">
    <text evidence="2">Belongs to the RseA family.</text>
</comment>
<evidence type="ECO:0000256" key="8">
    <source>
        <dbReference type="ARBA" id="ARBA00023136"/>
    </source>
</evidence>
<evidence type="ECO:0000313" key="16">
    <source>
        <dbReference type="EMBL" id="AEW74814.1"/>
    </source>
</evidence>
<evidence type="ECO:0000256" key="12">
    <source>
        <dbReference type="ARBA" id="ARBA00078749"/>
    </source>
</evidence>
<evidence type="ECO:0000256" key="2">
    <source>
        <dbReference type="ARBA" id="ARBA00005837"/>
    </source>
</evidence>
<evidence type="ECO:0000256" key="4">
    <source>
        <dbReference type="ARBA" id="ARBA00022519"/>
    </source>
</evidence>
<protein>
    <recommendedName>
        <fullName evidence="9">Anti-sigma-E factor RseA</fullName>
    </recommendedName>
    <alternativeName>
        <fullName evidence="10">Regulator of SigE</fullName>
    </alternativeName>
    <alternativeName>
        <fullName evidence="12">Sigma-E anti-sigma factor RseA</fullName>
    </alternativeName>
    <alternativeName>
        <fullName evidence="11">Sigma-E factor negative regulatory protein</fullName>
    </alternativeName>
</protein>
<dbReference type="SUPFAM" id="SSF89069">
    <property type="entry name" value="N-terminal, cytoplasmic domain of anti-sigmaE factor RseA"/>
    <property type="match status" value="1"/>
</dbReference>
<keyword evidence="5" id="KW-0812">Transmembrane</keyword>
<name>G8LNC4_9ENTR</name>
<feature type="domain" description="Anti sigma-E protein RseA C-terminal" evidence="15">
    <location>
        <begin position="159"/>
        <end position="213"/>
    </location>
</feature>
<dbReference type="GO" id="GO:0016989">
    <property type="term" value="F:sigma factor antagonist activity"/>
    <property type="evidence" value="ECO:0007669"/>
    <property type="project" value="InterPro"/>
</dbReference>
<evidence type="ECO:0000256" key="5">
    <source>
        <dbReference type="ARBA" id="ARBA00022692"/>
    </source>
</evidence>
<evidence type="ECO:0000256" key="3">
    <source>
        <dbReference type="ARBA" id="ARBA00022475"/>
    </source>
</evidence>
<dbReference type="EMBL" id="CP002886">
    <property type="protein sequence ID" value="AEW74814.1"/>
    <property type="molecule type" value="Genomic_DNA"/>
</dbReference>
<dbReference type="Pfam" id="PF03872">
    <property type="entry name" value="RseA_N"/>
    <property type="match status" value="1"/>
</dbReference>
<keyword evidence="8" id="KW-0472">Membrane</keyword>
<dbReference type="Pfam" id="PF03873">
    <property type="entry name" value="RseA_C"/>
    <property type="match status" value="1"/>
</dbReference>
<evidence type="ECO:0000256" key="1">
    <source>
        <dbReference type="ARBA" id="ARBA00004249"/>
    </source>
</evidence>
<dbReference type="HOGENOM" id="CLU_108851_1_0_6"/>
<dbReference type="InterPro" id="IPR005572">
    <property type="entry name" value="Anti-sigma_E_RseA_N"/>
</dbReference>
<dbReference type="AlphaFoldDB" id="G8LNC4"/>
<reference evidence="16 17" key="1">
    <citation type="journal article" date="2011" name="Stand. Genomic Sci.">
        <title>Complete genome of the onion pathogen Enterobacter cloacae EcWSU1.</title>
        <authorList>
            <person name="Humann J.L."/>
            <person name="Wildung M."/>
            <person name="Cheng C.H."/>
            <person name="Lee T."/>
            <person name="Stewart J.E."/>
            <person name="Drew J.C."/>
            <person name="Triplett E.W."/>
            <person name="Main D."/>
            <person name="Schroeder B.K."/>
        </authorList>
    </citation>
    <scope>NUCLEOTIDE SEQUENCE [LARGE SCALE GENOMIC DNA]</scope>
    <source>
        <strain evidence="16 17">EcWSU1</strain>
    </source>
</reference>
<dbReference type="NCBIfam" id="NF008116">
    <property type="entry name" value="PRK10863.1"/>
    <property type="match status" value="1"/>
</dbReference>
<keyword evidence="7" id="KW-1133">Transmembrane helix</keyword>
<keyword evidence="6" id="KW-0735">Signal-anchor</keyword>
<comment type="subcellular location">
    <subcellularLocation>
        <location evidence="1">Cell inner membrane</location>
        <topology evidence="1">Single-pass type II membrane protein</topology>
    </subcellularLocation>
</comment>
<gene>
    <name evidence="16" type="primary">rseA</name>
    <name evidence="16" type="ORF">EcWSU1_03386</name>
</gene>
<dbReference type="Gene3D" id="1.20.5.3960">
    <property type="match status" value="1"/>
</dbReference>
<evidence type="ECO:0000256" key="11">
    <source>
        <dbReference type="ARBA" id="ARBA00078210"/>
    </source>
</evidence>
<keyword evidence="4" id="KW-0997">Cell inner membrane</keyword>
<dbReference type="PANTHER" id="PTHR38104:SF1">
    <property type="entry name" value="ANTI-SIGMA-E FACTOR RSEA"/>
    <property type="match status" value="1"/>
</dbReference>
<evidence type="ECO:0000256" key="13">
    <source>
        <dbReference type="SAM" id="MobiDB-lite"/>
    </source>
</evidence>
<feature type="region of interest" description="Disordered" evidence="13">
    <location>
        <begin position="224"/>
        <end position="243"/>
    </location>
</feature>
<feature type="region of interest" description="Disordered" evidence="13">
    <location>
        <begin position="174"/>
        <end position="196"/>
    </location>
</feature>
<evidence type="ECO:0000256" key="6">
    <source>
        <dbReference type="ARBA" id="ARBA00022968"/>
    </source>
</evidence>
<organism evidence="16 17">
    <name type="scientific">Enterobacter ludwigii</name>
    <dbReference type="NCBI Taxonomy" id="299767"/>
    <lineage>
        <taxon>Bacteria</taxon>
        <taxon>Pseudomonadati</taxon>
        <taxon>Pseudomonadota</taxon>
        <taxon>Gammaproteobacteria</taxon>
        <taxon>Enterobacterales</taxon>
        <taxon>Enterobacteriaceae</taxon>
        <taxon>Enterobacter</taxon>
        <taxon>Enterobacter cloacae complex</taxon>
    </lineage>
</organism>
<evidence type="ECO:0000313" key="17">
    <source>
        <dbReference type="Proteomes" id="UP000007838"/>
    </source>
</evidence>
<accession>G8LNC4</accession>
<dbReference type="Proteomes" id="UP000007838">
    <property type="component" value="Chromosome"/>
</dbReference>
<feature type="domain" description="Anti sigma-E protein RseA N-terminal" evidence="14">
    <location>
        <begin position="28"/>
        <end position="114"/>
    </location>
</feature>